<dbReference type="SUPFAM" id="SSF56327">
    <property type="entry name" value="LDH C-terminal domain-like"/>
    <property type="match status" value="1"/>
</dbReference>
<evidence type="ECO:0000256" key="3">
    <source>
        <dbReference type="ARBA" id="ARBA00011881"/>
    </source>
</evidence>
<reference evidence="15 16" key="1">
    <citation type="journal article" date="2015" name="Genome Announc.">
        <title>Expanding the biotechnology potential of lactobacilli through comparative genomics of 213 strains and associated genera.</title>
        <authorList>
            <person name="Sun Z."/>
            <person name="Harris H.M."/>
            <person name="McCann A."/>
            <person name="Guo C."/>
            <person name="Argimon S."/>
            <person name="Zhang W."/>
            <person name="Yang X."/>
            <person name="Jeffery I.B."/>
            <person name="Cooney J.C."/>
            <person name="Kagawa T.F."/>
            <person name="Liu W."/>
            <person name="Song Y."/>
            <person name="Salvetti E."/>
            <person name="Wrobel A."/>
            <person name="Rasinkangas P."/>
            <person name="Parkhill J."/>
            <person name="Rea M.C."/>
            <person name="O'Sullivan O."/>
            <person name="Ritari J."/>
            <person name="Douillard F.P."/>
            <person name="Paul Ross R."/>
            <person name="Yang R."/>
            <person name="Briner A.E."/>
            <person name="Felis G.E."/>
            <person name="de Vos W.M."/>
            <person name="Barrangou R."/>
            <person name="Klaenhammer T.R."/>
            <person name="Caufield P.W."/>
            <person name="Cui Y."/>
            <person name="Zhang H."/>
            <person name="O'Toole P.W."/>
        </authorList>
    </citation>
    <scope>NUCLEOTIDE SEQUENCE [LARGE SCALE GENOMIC DNA]</scope>
    <source>
        <strain evidence="15 16">DSM 5007</strain>
    </source>
</reference>
<dbReference type="PANTHER" id="PTHR43128:SF16">
    <property type="entry name" value="L-LACTATE DEHYDROGENASE"/>
    <property type="match status" value="1"/>
</dbReference>
<comment type="pathway">
    <text evidence="1 10">Fermentation; pyruvate fermentation to lactate; (S)-lactate from pyruvate: step 1/1.</text>
</comment>
<dbReference type="STRING" id="1423807.FD16_GL001576"/>
<feature type="binding site" evidence="10">
    <location>
        <position position="86"/>
    </location>
    <ligand>
        <name>substrate</name>
    </ligand>
</feature>
<comment type="catalytic activity">
    <reaction evidence="8 10">
        <text>(S)-lactate + NAD(+) = pyruvate + NADH + H(+)</text>
        <dbReference type="Rhea" id="RHEA:23444"/>
        <dbReference type="ChEBI" id="CHEBI:15361"/>
        <dbReference type="ChEBI" id="CHEBI:15378"/>
        <dbReference type="ChEBI" id="CHEBI:16651"/>
        <dbReference type="ChEBI" id="CHEBI:57540"/>
        <dbReference type="ChEBI" id="CHEBI:57945"/>
        <dbReference type="EC" id="1.1.1.27"/>
    </reaction>
</comment>
<dbReference type="GO" id="GO:0006096">
    <property type="term" value="P:glycolytic process"/>
    <property type="evidence" value="ECO:0007669"/>
    <property type="project" value="UniProtKB-UniRule"/>
</dbReference>
<evidence type="ECO:0000256" key="12">
    <source>
        <dbReference type="PIRSR" id="PIRSR000102-3"/>
    </source>
</evidence>
<keyword evidence="6 10" id="KW-0560">Oxidoreductase</keyword>
<dbReference type="eggNOG" id="COG0039">
    <property type="taxonomic scope" value="Bacteria"/>
</dbReference>
<feature type="binding site" evidence="10 12">
    <location>
        <position position="39"/>
    </location>
    <ligand>
        <name>NAD(+)</name>
        <dbReference type="ChEBI" id="CHEBI:57540"/>
    </ligand>
</feature>
<feature type="binding site" evidence="10">
    <location>
        <begin position="152"/>
        <end position="155"/>
    </location>
    <ligand>
        <name>substrate</name>
    </ligand>
</feature>
<evidence type="ECO:0000256" key="11">
    <source>
        <dbReference type="PIRSR" id="PIRSR000102-1"/>
    </source>
</evidence>
<proteinExistence type="inferred from homology"/>
<dbReference type="CDD" id="cd05291">
    <property type="entry name" value="HicDH_like"/>
    <property type="match status" value="1"/>
</dbReference>
<evidence type="ECO:0000256" key="5">
    <source>
        <dbReference type="ARBA" id="ARBA00016495"/>
    </source>
</evidence>
<dbReference type="Pfam" id="PF00056">
    <property type="entry name" value="Ldh_1_N"/>
    <property type="match status" value="1"/>
</dbReference>
<dbReference type="GO" id="GO:0005737">
    <property type="term" value="C:cytoplasm"/>
    <property type="evidence" value="ECO:0007669"/>
    <property type="project" value="UniProtKB-SubCell"/>
</dbReference>
<comment type="function">
    <text evidence="9 10">Catalyzes the conversion of lactate to pyruvate.</text>
</comment>
<feature type="binding site" evidence="10">
    <location>
        <position position="69"/>
    </location>
    <ligand>
        <name>NAD(+)</name>
        <dbReference type="ChEBI" id="CHEBI:57540"/>
    </ligand>
</feature>
<evidence type="ECO:0000259" key="14">
    <source>
        <dbReference type="Pfam" id="PF02866"/>
    </source>
</evidence>
<feature type="binding site" evidence="10">
    <location>
        <begin position="124"/>
        <end position="127"/>
    </location>
    <ligand>
        <name>substrate</name>
    </ligand>
</feature>
<sequence>MTKKQNHQKVVLVGDGAVGSSYAFAMAQQGIAEEFVIVDVIKDRTKGDALDLEDAQAFTAPKQIYSGEYSDCADADLVVITAGAPQKPGESRLDLVNKNLKILSTIVKPVVDSGFDGIFLVAANPVDILTYATWKFSGFPKNKVIGSGTSLDTARLRVALGKKLDVDPRDVSAYIMGEHGDSEFAAYSSATVGGAPVVELAKKAGVSFDDLVELEGQTRDKAYDIINLKGATFYGVATALMRISKAILRDENAVLPIGASLEGEYGLNDIFIGTPAVINGSGLAKVIEVPLDDREKDLMAKSAETLRKITADGLKNLEK</sequence>
<feature type="domain" description="Lactate/malate dehydrogenase N-terminal" evidence="13">
    <location>
        <begin position="9"/>
        <end position="146"/>
    </location>
</feature>
<dbReference type="Gene3D" id="3.40.50.720">
    <property type="entry name" value="NAD(P)-binding Rossmann-like Domain"/>
    <property type="match status" value="1"/>
</dbReference>
<evidence type="ECO:0000313" key="16">
    <source>
        <dbReference type="Proteomes" id="UP000051820"/>
    </source>
</evidence>
<dbReference type="FunFam" id="3.40.50.720:FF:000018">
    <property type="entry name" value="Malate dehydrogenase"/>
    <property type="match status" value="1"/>
</dbReference>
<protein>
    <recommendedName>
        <fullName evidence="5 10">L-lactate dehydrogenase</fullName>
        <shortName evidence="10">L-LDH</shortName>
        <ecNumber evidence="4 10">1.1.1.27</ecNumber>
    </recommendedName>
</protein>
<dbReference type="RefSeq" id="WP_010623178.1">
    <property type="nucleotide sequence ID" value="NZ_AZGF01000036.1"/>
</dbReference>
<keyword evidence="7 10" id="KW-0520">NAD</keyword>
<evidence type="ECO:0000256" key="4">
    <source>
        <dbReference type="ARBA" id="ARBA00012967"/>
    </source>
</evidence>
<feature type="binding site" evidence="10">
    <location>
        <position position="232"/>
    </location>
    <ligand>
        <name>substrate</name>
    </ligand>
</feature>
<dbReference type="Pfam" id="PF02866">
    <property type="entry name" value="Ldh_1_C"/>
    <property type="match status" value="1"/>
</dbReference>
<dbReference type="Gene3D" id="3.90.110.10">
    <property type="entry name" value="Lactate dehydrogenase/glycoside hydrolase, family 4, C-terminal"/>
    <property type="match status" value="1"/>
</dbReference>
<feature type="binding site" evidence="10">
    <location>
        <position position="147"/>
    </location>
    <ligand>
        <name>NAD(+)</name>
        <dbReference type="ChEBI" id="CHEBI:57540"/>
    </ligand>
</feature>
<dbReference type="UniPathway" id="UPA00554">
    <property type="reaction ID" value="UER00611"/>
</dbReference>
<dbReference type="InterPro" id="IPR018177">
    <property type="entry name" value="L-lactate_DH_AS"/>
</dbReference>
<accession>A0A0R1W2X2</accession>
<dbReference type="InterPro" id="IPR001236">
    <property type="entry name" value="Lactate/malate_DH_N"/>
</dbReference>
<feature type="binding site" evidence="10">
    <location>
        <begin position="83"/>
        <end position="84"/>
    </location>
    <ligand>
        <name>NAD(+)</name>
        <dbReference type="ChEBI" id="CHEBI:57540"/>
    </ligand>
</feature>
<dbReference type="NCBIfam" id="NF000824">
    <property type="entry name" value="PRK00066.1"/>
    <property type="match status" value="1"/>
</dbReference>
<dbReference type="HAMAP" id="MF_00488">
    <property type="entry name" value="Lactate_dehydrog"/>
    <property type="match status" value="1"/>
</dbReference>
<feature type="binding site" evidence="10">
    <location>
        <position position="18"/>
    </location>
    <ligand>
        <name>NAD(+)</name>
        <dbReference type="ChEBI" id="CHEBI:57540"/>
    </ligand>
</feature>
<dbReference type="PROSITE" id="PS00064">
    <property type="entry name" value="L_LDH"/>
    <property type="match status" value="1"/>
</dbReference>
<dbReference type="OrthoDB" id="9802969at2"/>
<feature type="binding site" evidence="10">
    <location>
        <begin position="122"/>
        <end position="124"/>
    </location>
    <ligand>
        <name>NAD(+)</name>
        <dbReference type="ChEBI" id="CHEBI:57540"/>
    </ligand>
</feature>
<keyword evidence="10" id="KW-0963">Cytoplasm</keyword>
<dbReference type="AlphaFoldDB" id="A0A0R1W2X2"/>
<dbReference type="InterPro" id="IPR015955">
    <property type="entry name" value="Lactate_DH/Glyco_Ohase_4_C"/>
</dbReference>
<comment type="caution">
    <text evidence="10">Lacks conserved residue(s) required for the propagation of feature annotation.</text>
</comment>
<dbReference type="GO" id="GO:0004459">
    <property type="term" value="F:L-lactate dehydrogenase (NAD+) activity"/>
    <property type="evidence" value="ECO:0007669"/>
    <property type="project" value="UniProtKB-UniRule"/>
</dbReference>
<evidence type="ECO:0000256" key="9">
    <source>
        <dbReference type="ARBA" id="ARBA00056904"/>
    </source>
</evidence>
<feature type="modified residue" description="Phosphotyrosine" evidence="10">
    <location>
        <position position="223"/>
    </location>
</feature>
<dbReference type="Proteomes" id="UP000051820">
    <property type="component" value="Unassembled WGS sequence"/>
</dbReference>
<dbReference type="InterPro" id="IPR022383">
    <property type="entry name" value="Lactate/malate_DH_C"/>
</dbReference>
<dbReference type="SUPFAM" id="SSF51735">
    <property type="entry name" value="NAD(P)-binding Rossmann-fold domains"/>
    <property type="match status" value="1"/>
</dbReference>
<evidence type="ECO:0000256" key="8">
    <source>
        <dbReference type="ARBA" id="ARBA00049258"/>
    </source>
</evidence>
<feature type="binding site" evidence="10">
    <location>
        <position position="44"/>
    </location>
    <ligand>
        <name>NAD(+)</name>
        <dbReference type="ChEBI" id="CHEBI:57540"/>
    </ligand>
</feature>
<dbReference type="PRINTS" id="PR00086">
    <property type="entry name" value="LLDHDRGNASE"/>
</dbReference>
<dbReference type="PATRIC" id="fig|1423807.3.peg.1615"/>
<evidence type="ECO:0000256" key="7">
    <source>
        <dbReference type="ARBA" id="ARBA00023027"/>
    </source>
</evidence>
<evidence type="ECO:0000256" key="2">
    <source>
        <dbReference type="ARBA" id="ARBA00006054"/>
    </source>
</evidence>
<feature type="domain" description="Lactate/malate dehydrogenase C-terminal" evidence="14">
    <location>
        <begin position="149"/>
        <end position="315"/>
    </location>
</feature>
<comment type="similarity">
    <text evidence="2 10">Belongs to the LDH/MDH superfamily. LDH family.</text>
</comment>
<keyword evidence="16" id="KW-1185">Reference proteome</keyword>
<dbReference type="PIRSF" id="PIRSF000102">
    <property type="entry name" value="Lac_mal_DH"/>
    <property type="match status" value="1"/>
</dbReference>
<feature type="binding site" evidence="12">
    <location>
        <begin position="14"/>
        <end position="19"/>
    </location>
    <ligand>
        <name>NAD(+)</name>
        <dbReference type="ChEBI" id="CHEBI:57540"/>
    </ligand>
</feature>
<dbReference type="PANTHER" id="PTHR43128">
    <property type="entry name" value="L-2-HYDROXYCARBOXYLATE DEHYDROGENASE (NAD(P)(+))"/>
    <property type="match status" value="1"/>
</dbReference>
<dbReference type="NCBIfam" id="TIGR01771">
    <property type="entry name" value="L-LDH-NAD"/>
    <property type="match status" value="1"/>
</dbReference>
<dbReference type="EC" id="1.1.1.27" evidence="4 10"/>
<dbReference type="InterPro" id="IPR011304">
    <property type="entry name" value="L-lactate_DH"/>
</dbReference>
<evidence type="ECO:0000259" key="13">
    <source>
        <dbReference type="Pfam" id="PF00056"/>
    </source>
</evidence>
<evidence type="ECO:0000256" key="6">
    <source>
        <dbReference type="ARBA" id="ARBA00023002"/>
    </source>
</evidence>
<organism evidence="15 16">
    <name type="scientific">Paucilactobacillus suebicus DSM 5007 = KCTC 3549</name>
    <dbReference type="NCBI Taxonomy" id="1423807"/>
    <lineage>
        <taxon>Bacteria</taxon>
        <taxon>Bacillati</taxon>
        <taxon>Bacillota</taxon>
        <taxon>Bacilli</taxon>
        <taxon>Lactobacillales</taxon>
        <taxon>Lactobacillaceae</taxon>
        <taxon>Paucilactobacillus</taxon>
    </lineage>
</organism>
<dbReference type="EMBL" id="AZGF01000036">
    <property type="protein sequence ID" value="KRM09747.1"/>
    <property type="molecule type" value="Genomic_DNA"/>
</dbReference>
<gene>
    <name evidence="10" type="primary">ldh</name>
    <name evidence="15" type="ORF">FD16_GL001576</name>
</gene>
<keyword evidence="10" id="KW-0597">Phosphoprotein</keyword>
<evidence type="ECO:0000313" key="15">
    <source>
        <dbReference type="EMBL" id="KRM09747.1"/>
    </source>
</evidence>
<feature type="binding site" evidence="10">
    <location>
        <position position="105"/>
    </location>
    <ligand>
        <name>NAD(+)</name>
        <dbReference type="ChEBI" id="CHEBI:57540"/>
    </ligand>
</feature>
<feature type="active site" description="Proton acceptor" evidence="10 11">
    <location>
        <position position="179"/>
    </location>
</feature>
<evidence type="ECO:0000256" key="1">
    <source>
        <dbReference type="ARBA" id="ARBA00004843"/>
    </source>
</evidence>
<evidence type="ECO:0000256" key="10">
    <source>
        <dbReference type="HAMAP-Rule" id="MF_00488"/>
    </source>
</evidence>
<dbReference type="InterPro" id="IPR036291">
    <property type="entry name" value="NAD(P)-bd_dom_sf"/>
</dbReference>
<dbReference type="InterPro" id="IPR001557">
    <property type="entry name" value="L-lactate/malate_DH"/>
</dbReference>
<feature type="binding site" evidence="12">
    <location>
        <position position="99"/>
    </location>
    <ligand>
        <name>NAD(+)</name>
        <dbReference type="ChEBI" id="CHEBI:57540"/>
    </ligand>
</feature>
<feature type="binding site" evidence="10">
    <location>
        <position position="92"/>
    </location>
    <ligand>
        <name>substrate</name>
    </ligand>
</feature>
<comment type="subcellular location">
    <subcellularLocation>
        <location evidence="10">Cytoplasm</location>
    </subcellularLocation>
</comment>
<name>A0A0R1W2X2_9LACO</name>
<comment type="subunit">
    <text evidence="3 10">Homotetramer.</text>
</comment>
<comment type="caution">
    <text evidence="15">The sequence shown here is derived from an EMBL/GenBank/DDBJ whole genome shotgun (WGS) entry which is preliminary data.</text>
</comment>
<dbReference type="GO" id="GO:0006089">
    <property type="term" value="P:lactate metabolic process"/>
    <property type="evidence" value="ECO:0007669"/>
    <property type="project" value="TreeGrafter"/>
</dbReference>